<dbReference type="RefSeq" id="XP_009532470.1">
    <property type="nucleotide sequence ID" value="XM_009534175.1"/>
</dbReference>
<evidence type="ECO:0008006" key="3">
    <source>
        <dbReference type="Google" id="ProtNLM"/>
    </source>
</evidence>
<organism evidence="1 2">
    <name type="scientific">Phytophthora sojae (strain P6497)</name>
    <name type="common">Soybean stem and root rot agent</name>
    <name type="synonym">Phytophthora megasperma f. sp. glycines</name>
    <dbReference type="NCBI Taxonomy" id="1094619"/>
    <lineage>
        <taxon>Eukaryota</taxon>
        <taxon>Sar</taxon>
        <taxon>Stramenopiles</taxon>
        <taxon>Oomycota</taxon>
        <taxon>Peronosporomycetes</taxon>
        <taxon>Peronosporales</taxon>
        <taxon>Peronosporaceae</taxon>
        <taxon>Phytophthora</taxon>
    </lineage>
</organism>
<keyword evidence="2" id="KW-1185">Reference proteome</keyword>
<protein>
    <recommendedName>
        <fullName evidence="3">START domain-containing protein</fullName>
    </recommendedName>
</protein>
<dbReference type="GeneID" id="20659797"/>
<proteinExistence type="predicted"/>
<dbReference type="SMR" id="G4ZYV4"/>
<dbReference type="KEGG" id="psoj:PHYSODRAFT_516368"/>
<dbReference type="AlphaFoldDB" id="G4ZYV4"/>
<dbReference type="EMBL" id="JH159157">
    <property type="protein sequence ID" value="EGZ12137.1"/>
    <property type="molecule type" value="Genomic_DNA"/>
</dbReference>
<reference evidence="1 2" key="1">
    <citation type="journal article" date="2006" name="Science">
        <title>Phytophthora genome sequences uncover evolutionary origins and mechanisms of pathogenesis.</title>
        <authorList>
            <person name="Tyler B.M."/>
            <person name="Tripathy S."/>
            <person name="Zhang X."/>
            <person name="Dehal P."/>
            <person name="Jiang R.H."/>
            <person name="Aerts A."/>
            <person name="Arredondo F.D."/>
            <person name="Baxter L."/>
            <person name="Bensasson D."/>
            <person name="Beynon J.L."/>
            <person name="Chapman J."/>
            <person name="Damasceno C.M."/>
            <person name="Dorrance A.E."/>
            <person name="Dou D."/>
            <person name="Dickerman A.W."/>
            <person name="Dubchak I.L."/>
            <person name="Garbelotto M."/>
            <person name="Gijzen M."/>
            <person name="Gordon S.G."/>
            <person name="Govers F."/>
            <person name="Grunwald N.J."/>
            <person name="Huang W."/>
            <person name="Ivors K.L."/>
            <person name="Jones R.W."/>
            <person name="Kamoun S."/>
            <person name="Krampis K."/>
            <person name="Lamour K.H."/>
            <person name="Lee M.K."/>
            <person name="McDonald W.H."/>
            <person name="Medina M."/>
            <person name="Meijer H.J."/>
            <person name="Nordberg E.K."/>
            <person name="Maclean D.J."/>
            <person name="Ospina-Giraldo M.D."/>
            <person name="Morris P.F."/>
            <person name="Phuntumart V."/>
            <person name="Putnam N.H."/>
            <person name="Rash S."/>
            <person name="Rose J.K."/>
            <person name="Sakihama Y."/>
            <person name="Salamov A.A."/>
            <person name="Savidor A."/>
            <person name="Scheuring C.F."/>
            <person name="Smith B.M."/>
            <person name="Sobral B.W."/>
            <person name="Terry A."/>
            <person name="Torto-Alalibo T.A."/>
            <person name="Win J."/>
            <person name="Xu Z."/>
            <person name="Zhang H."/>
            <person name="Grigoriev I.V."/>
            <person name="Rokhsar D.S."/>
            <person name="Boore J.L."/>
        </authorList>
    </citation>
    <scope>NUCLEOTIDE SEQUENCE [LARGE SCALE GENOMIC DNA]</scope>
    <source>
        <strain evidence="1 2">P6497</strain>
    </source>
</reference>
<dbReference type="OMA" id="CCIRYET"/>
<gene>
    <name evidence="1" type="ORF">PHYSODRAFT_516368</name>
</gene>
<accession>G4ZYV4</accession>
<name>G4ZYV4_PHYSP</name>
<evidence type="ECO:0000313" key="2">
    <source>
        <dbReference type="Proteomes" id="UP000002640"/>
    </source>
</evidence>
<dbReference type="Proteomes" id="UP000002640">
    <property type="component" value="Unassembled WGS sequence"/>
</dbReference>
<dbReference type="InParanoid" id="G4ZYV4"/>
<sequence length="302" mass="34188">QEETEQLREEVKRLTSELQELQVRSLSPEDTALLDPQLAVANAQSMLVECFGDQASHPLYTKICLTKDWDERRKTLMAVRQEKLRSAYDSSCRVASARHTQSDERFVTSDGDLCCIRYETVEFPGVKSLQQVWDALMFYVTNLEISISERLGHITVQDDYDCVDDKIYNTRVLSTNDRGLTIEGNVVTFSHLFRKGEDGLGLGGAIEEYGVLVVQSVDEDEMYPYVPSERIRRDTAGAIVLTVNEPKTRKSKNRAGGEADDVDVVVTMRRAAFFKLFYPQFPVDEAALQELQGGIARWGDVR</sequence>
<evidence type="ECO:0000313" key="1">
    <source>
        <dbReference type="EMBL" id="EGZ12137.1"/>
    </source>
</evidence>
<feature type="non-terminal residue" evidence="1">
    <location>
        <position position="1"/>
    </location>
</feature>